<keyword evidence="7 9" id="KW-0456">Lyase</keyword>
<keyword evidence="5 9" id="KW-0822">Tryptophan biosynthesis</keyword>
<keyword evidence="4 9" id="KW-0028">Amino-acid biosynthesis</keyword>
<evidence type="ECO:0000256" key="9">
    <source>
        <dbReference type="HAMAP-Rule" id="MF_00131"/>
    </source>
</evidence>
<dbReference type="PANTHER" id="PTHR43406:SF1">
    <property type="entry name" value="TRYPTOPHAN SYNTHASE ALPHA CHAIN, CHLOROPLASTIC"/>
    <property type="match status" value="1"/>
</dbReference>
<protein>
    <recommendedName>
        <fullName evidence="9">Tryptophan synthase alpha chain</fullName>
        <ecNumber evidence="9">4.2.1.20</ecNumber>
    </recommendedName>
</protein>
<gene>
    <name evidence="9" type="primary">trpA</name>
    <name evidence="11" type="ORF">AZF00_10520</name>
</gene>
<comment type="subunit">
    <text evidence="3 9">Tetramer of two alpha and two beta chains.</text>
</comment>
<keyword evidence="6 9" id="KW-0057">Aromatic amino acid biosynthesis</keyword>
<dbReference type="EMBL" id="CP014544">
    <property type="protein sequence ID" value="AMO68703.1"/>
    <property type="molecule type" value="Genomic_DNA"/>
</dbReference>
<dbReference type="InterPro" id="IPR002028">
    <property type="entry name" value="Trp_synthase_suA"/>
</dbReference>
<dbReference type="AlphaFoldDB" id="A0A127M611"/>
<evidence type="ECO:0000256" key="7">
    <source>
        <dbReference type="ARBA" id="ARBA00023239"/>
    </source>
</evidence>
<organism evidence="11 12">
    <name type="scientific">Zhongshania aliphaticivorans</name>
    <dbReference type="NCBI Taxonomy" id="1470434"/>
    <lineage>
        <taxon>Bacteria</taxon>
        <taxon>Pseudomonadati</taxon>
        <taxon>Pseudomonadota</taxon>
        <taxon>Gammaproteobacteria</taxon>
        <taxon>Cellvibrionales</taxon>
        <taxon>Spongiibacteraceae</taxon>
        <taxon>Zhongshania</taxon>
    </lineage>
</organism>
<dbReference type="Pfam" id="PF00290">
    <property type="entry name" value="Trp_syntA"/>
    <property type="match status" value="1"/>
</dbReference>
<evidence type="ECO:0000256" key="2">
    <source>
        <dbReference type="ARBA" id="ARBA00004733"/>
    </source>
</evidence>
<dbReference type="CDD" id="cd04724">
    <property type="entry name" value="Tryptophan_synthase_alpha"/>
    <property type="match status" value="1"/>
</dbReference>
<dbReference type="GO" id="GO:0005829">
    <property type="term" value="C:cytosol"/>
    <property type="evidence" value="ECO:0007669"/>
    <property type="project" value="TreeGrafter"/>
</dbReference>
<accession>A0A127M611</accession>
<comment type="pathway">
    <text evidence="2 9">Amino-acid biosynthesis; L-tryptophan biosynthesis; L-tryptophan from chorismate: step 5/5.</text>
</comment>
<dbReference type="PROSITE" id="PS00167">
    <property type="entry name" value="TRP_SYNTHASE_ALPHA"/>
    <property type="match status" value="1"/>
</dbReference>
<dbReference type="InterPro" id="IPR011060">
    <property type="entry name" value="RibuloseP-bd_barrel"/>
</dbReference>
<dbReference type="HAMAP" id="MF_00131">
    <property type="entry name" value="Trp_synth_alpha"/>
    <property type="match status" value="1"/>
</dbReference>
<comment type="function">
    <text evidence="1 9">The alpha subunit is responsible for the aldol cleavage of indoleglycerol phosphate to indole and glyceraldehyde 3-phosphate.</text>
</comment>
<evidence type="ECO:0000256" key="1">
    <source>
        <dbReference type="ARBA" id="ARBA00003365"/>
    </source>
</evidence>
<evidence type="ECO:0000256" key="3">
    <source>
        <dbReference type="ARBA" id="ARBA00011270"/>
    </source>
</evidence>
<evidence type="ECO:0000256" key="8">
    <source>
        <dbReference type="ARBA" id="ARBA00049047"/>
    </source>
</evidence>
<evidence type="ECO:0000256" key="4">
    <source>
        <dbReference type="ARBA" id="ARBA00022605"/>
    </source>
</evidence>
<dbReference type="Gene3D" id="3.20.20.70">
    <property type="entry name" value="Aldolase class I"/>
    <property type="match status" value="1"/>
</dbReference>
<dbReference type="PANTHER" id="PTHR43406">
    <property type="entry name" value="TRYPTOPHAN SYNTHASE, ALPHA CHAIN"/>
    <property type="match status" value="1"/>
</dbReference>
<dbReference type="EC" id="4.2.1.20" evidence="9"/>
<evidence type="ECO:0000313" key="12">
    <source>
        <dbReference type="Proteomes" id="UP000074119"/>
    </source>
</evidence>
<dbReference type="UniPathway" id="UPA00035">
    <property type="reaction ID" value="UER00044"/>
</dbReference>
<evidence type="ECO:0000256" key="10">
    <source>
        <dbReference type="RuleBase" id="RU003662"/>
    </source>
</evidence>
<proteinExistence type="inferred from homology"/>
<dbReference type="GO" id="GO:0004834">
    <property type="term" value="F:tryptophan synthase activity"/>
    <property type="evidence" value="ECO:0007669"/>
    <property type="project" value="UniProtKB-UniRule"/>
</dbReference>
<dbReference type="NCBIfam" id="TIGR00262">
    <property type="entry name" value="trpA"/>
    <property type="match status" value="1"/>
</dbReference>
<comment type="catalytic activity">
    <reaction evidence="8 9">
        <text>(1S,2R)-1-C-(indol-3-yl)glycerol 3-phosphate + L-serine = D-glyceraldehyde 3-phosphate + L-tryptophan + H2O</text>
        <dbReference type="Rhea" id="RHEA:10532"/>
        <dbReference type="ChEBI" id="CHEBI:15377"/>
        <dbReference type="ChEBI" id="CHEBI:33384"/>
        <dbReference type="ChEBI" id="CHEBI:57912"/>
        <dbReference type="ChEBI" id="CHEBI:58866"/>
        <dbReference type="ChEBI" id="CHEBI:59776"/>
        <dbReference type="EC" id="4.2.1.20"/>
    </reaction>
</comment>
<dbReference type="Proteomes" id="UP000074119">
    <property type="component" value="Chromosome"/>
</dbReference>
<dbReference type="InterPro" id="IPR018204">
    <property type="entry name" value="Trp_synthase_alpha_AS"/>
</dbReference>
<name>A0A127M611_9GAMM</name>
<dbReference type="RefSeq" id="WP_062383748.1">
    <property type="nucleotide sequence ID" value="NZ_CP014544.1"/>
</dbReference>
<evidence type="ECO:0000256" key="5">
    <source>
        <dbReference type="ARBA" id="ARBA00022822"/>
    </source>
</evidence>
<feature type="active site" description="Proton acceptor" evidence="9">
    <location>
        <position position="60"/>
    </location>
</feature>
<sequence>MSRLAALFTSLKTQGRKALVPYIVAGDPEPSVTVSLMHELVRQGADIIELGVPFSDPMAEGPVIQLAHERALAHKVSLTMALAMVAEFRQTDSKTAVVLMGYANPIERMGYEVFAERAAAAGVDGLLTVDMPPEEAEEPSRILKAAGVDNIFLLAPTTDNTRIAKIAALASGYLYCVALKGVTGAGNLDISAVTQLLNNIKAHTDLPITVGFGIKDGASAAALAPLCAGVVVGSALIERLASADRSQGDSVWIPSVLSLIGEMRAAIDA</sequence>
<dbReference type="STRING" id="1470434.AZF00_10520"/>
<dbReference type="InterPro" id="IPR013785">
    <property type="entry name" value="Aldolase_TIM"/>
</dbReference>
<evidence type="ECO:0000256" key="6">
    <source>
        <dbReference type="ARBA" id="ARBA00023141"/>
    </source>
</evidence>
<evidence type="ECO:0000313" key="11">
    <source>
        <dbReference type="EMBL" id="AMO68703.1"/>
    </source>
</evidence>
<dbReference type="KEGG" id="zal:AZF00_10520"/>
<dbReference type="SUPFAM" id="SSF51366">
    <property type="entry name" value="Ribulose-phoshate binding barrel"/>
    <property type="match status" value="1"/>
</dbReference>
<feature type="active site" description="Proton acceptor" evidence="9">
    <location>
        <position position="49"/>
    </location>
</feature>
<dbReference type="FunFam" id="3.20.20.70:FF:000037">
    <property type="entry name" value="Tryptophan synthase alpha chain"/>
    <property type="match status" value="1"/>
</dbReference>
<comment type="similarity">
    <text evidence="9 10">Belongs to the TrpA family.</text>
</comment>
<reference evidence="11 12" key="1">
    <citation type="submission" date="2015-12" db="EMBL/GenBank/DDBJ databases">
        <authorList>
            <person name="Shamseldin A."/>
            <person name="Moawad H."/>
            <person name="Abd El-Rahim W.M."/>
            <person name="Sadowsky M.J."/>
        </authorList>
    </citation>
    <scope>NUCLEOTIDE SEQUENCE [LARGE SCALE GENOMIC DNA]</scope>
    <source>
        <strain evidence="11 12">SM2</strain>
    </source>
</reference>